<keyword evidence="3" id="KW-1185">Reference proteome</keyword>
<feature type="signal peptide" evidence="1">
    <location>
        <begin position="1"/>
        <end position="20"/>
    </location>
</feature>
<sequence>MFKYTGILLLGTLFATSAWAQDAAEEDYEVVLPDAAQKCVLPASPDAIPPDADYDALLAAKEDVATFQAEVASYRECLQEAESAGELTPGNKQALVSSFNYTVDMEERVAARFNEAVRTYKAQQAEAEE</sequence>
<protein>
    <submittedName>
        <fullName evidence="2">Uncharacterized protein</fullName>
    </submittedName>
</protein>
<evidence type="ECO:0000313" key="3">
    <source>
        <dbReference type="Proteomes" id="UP001359886"/>
    </source>
</evidence>
<evidence type="ECO:0000313" key="2">
    <source>
        <dbReference type="EMBL" id="MEJ8566727.1"/>
    </source>
</evidence>
<organism evidence="2 3">
    <name type="scientific">Elongatibacter sediminis</name>
    <dbReference type="NCBI Taxonomy" id="3119006"/>
    <lineage>
        <taxon>Bacteria</taxon>
        <taxon>Pseudomonadati</taxon>
        <taxon>Pseudomonadota</taxon>
        <taxon>Gammaproteobacteria</taxon>
        <taxon>Chromatiales</taxon>
        <taxon>Wenzhouxiangellaceae</taxon>
        <taxon>Elongatibacter</taxon>
    </lineage>
</organism>
<evidence type="ECO:0000256" key="1">
    <source>
        <dbReference type="SAM" id="SignalP"/>
    </source>
</evidence>
<dbReference type="Proteomes" id="UP001359886">
    <property type="component" value="Unassembled WGS sequence"/>
</dbReference>
<accession>A0AAW9R5F1</accession>
<proteinExistence type="predicted"/>
<reference evidence="2 3" key="1">
    <citation type="submission" date="2024-02" db="EMBL/GenBank/DDBJ databases">
        <title>A novel Wenzhouxiangellaceae bacterium, isolated from coastal sediments.</title>
        <authorList>
            <person name="Du Z.-J."/>
            <person name="Ye Y.-Q."/>
            <person name="Zhang X.-Y."/>
        </authorList>
    </citation>
    <scope>NUCLEOTIDE SEQUENCE [LARGE SCALE GENOMIC DNA]</scope>
    <source>
        <strain evidence="2 3">CH-27</strain>
    </source>
</reference>
<keyword evidence="1" id="KW-0732">Signal</keyword>
<dbReference type="RefSeq" id="WP_354694049.1">
    <property type="nucleotide sequence ID" value="NZ_JAZHOG010000002.1"/>
</dbReference>
<dbReference type="AlphaFoldDB" id="A0AAW9R5F1"/>
<feature type="chain" id="PRO_5043645464" evidence="1">
    <location>
        <begin position="21"/>
        <end position="129"/>
    </location>
</feature>
<dbReference type="EMBL" id="JAZHOG010000002">
    <property type="protein sequence ID" value="MEJ8566727.1"/>
    <property type="molecule type" value="Genomic_DNA"/>
</dbReference>
<gene>
    <name evidence="2" type="ORF">V3330_03715</name>
</gene>
<name>A0AAW9R5F1_9GAMM</name>
<comment type="caution">
    <text evidence="2">The sequence shown here is derived from an EMBL/GenBank/DDBJ whole genome shotgun (WGS) entry which is preliminary data.</text>
</comment>